<dbReference type="PANTHER" id="PTHR24024:SF18">
    <property type="entry name" value="SHORT-CHAIN COLLAGEN C4-LIKE"/>
    <property type="match status" value="1"/>
</dbReference>
<keyword evidence="2" id="KW-0732">Signal</keyword>
<dbReference type="EMBL" id="CAJPWZ010002222">
    <property type="protein sequence ID" value="CAG2233933.1"/>
    <property type="molecule type" value="Genomic_DNA"/>
</dbReference>
<dbReference type="InterPro" id="IPR051077">
    <property type="entry name" value="Ca-dependent_lectin"/>
</dbReference>
<organism evidence="3 4">
    <name type="scientific">Mytilus edulis</name>
    <name type="common">Blue mussel</name>
    <dbReference type="NCBI Taxonomy" id="6550"/>
    <lineage>
        <taxon>Eukaryota</taxon>
        <taxon>Metazoa</taxon>
        <taxon>Spiralia</taxon>
        <taxon>Lophotrochozoa</taxon>
        <taxon>Mollusca</taxon>
        <taxon>Bivalvia</taxon>
        <taxon>Autobranchia</taxon>
        <taxon>Pteriomorphia</taxon>
        <taxon>Mytilida</taxon>
        <taxon>Mytiloidea</taxon>
        <taxon>Mytilidae</taxon>
        <taxon>Mytilinae</taxon>
        <taxon>Mytilus</taxon>
    </lineage>
</organism>
<feature type="signal peptide" evidence="2">
    <location>
        <begin position="1"/>
        <end position="18"/>
    </location>
</feature>
<feature type="chain" id="PRO_5035743174" evidence="2">
    <location>
        <begin position="19"/>
        <end position="254"/>
    </location>
</feature>
<dbReference type="AlphaFoldDB" id="A0A8S3TYU0"/>
<protein>
    <submittedName>
        <fullName evidence="3">Uncharacterized protein</fullName>
    </submittedName>
</protein>
<reference evidence="3" key="1">
    <citation type="submission" date="2021-03" db="EMBL/GenBank/DDBJ databases">
        <authorList>
            <person name="Bekaert M."/>
        </authorList>
    </citation>
    <scope>NUCLEOTIDE SEQUENCE</scope>
</reference>
<comment type="caution">
    <text evidence="3">The sequence shown here is derived from an EMBL/GenBank/DDBJ whole genome shotgun (WGS) entry which is preliminary data.</text>
</comment>
<gene>
    <name evidence="3" type="ORF">MEDL_46653</name>
</gene>
<dbReference type="Proteomes" id="UP000683360">
    <property type="component" value="Unassembled WGS sequence"/>
</dbReference>
<evidence type="ECO:0000256" key="1">
    <source>
        <dbReference type="SAM" id="Coils"/>
    </source>
</evidence>
<evidence type="ECO:0000313" key="4">
    <source>
        <dbReference type="Proteomes" id="UP000683360"/>
    </source>
</evidence>
<accession>A0A8S3TYU0</accession>
<evidence type="ECO:0000256" key="2">
    <source>
        <dbReference type="SAM" id="SignalP"/>
    </source>
</evidence>
<evidence type="ECO:0000313" key="3">
    <source>
        <dbReference type="EMBL" id="CAG2233933.1"/>
    </source>
</evidence>
<feature type="coiled-coil region" evidence="1">
    <location>
        <begin position="35"/>
        <end position="94"/>
    </location>
</feature>
<dbReference type="PANTHER" id="PTHR24024">
    <property type="entry name" value="PULMONARY SURFACTANT-ASSOCIATED PROTEIN A"/>
    <property type="match status" value="1"/>
</dbReference>
<proteinExistence type="predicted"/>
<dbReference type="OrthoDB" id="6086925at2759"/>
<dbReference type="GO" id="GO:0005615">
    <property type="term" value="C:extracellular space"/>
    <property type="evidence" value="ECO:0007669"/>
    <property type="project" value="TreeGrafter"/>
</dbReference>
<keyword evidence="4" id="KW-1185">Reference proteome</keyword>
<keyword evidence="1" id="KW-0175">Coiled coil</keyword>
<sequence>MYVCLIVVISFQYEFTLAVQEQKRLLITDPDYTDNQQMHRDIQSLKAALDVFKQETTQSNTAHSTLIQQQATEIANLKIKLQQREKAHLDMESELTQITSGMGAGGLYSETGRSANPVCVPHDPDLGPVVSTTDVGNLYGTEYNKPSLGKNLQDQDVPCAVCRSKLVSSVIMVPGKTRCYHGWNLEYKGMLTTGYWNHNGPSSYICVDSKPEVIEGGVRNDNGYLLFPVKANCGSLKCPPYVQGSMVNCAVCSK</sequence>
<name>A0A8S3TYU0_MYTED</name>